<comment type="subcellular location">
    <subcellularLocation>
        <location evidence="6">Cytoplasm</location>
    </subcellularLocation>
</comment>
<dbReference type="InterPro" id="IPR006292">
    <property type="entry name" value="RNase_D"/>
</dbReference>
<dbReference type="SMART" id="SM00341">
    <property type="entry name" value="HRDC"/>
    <property type="match status" value="1"/>
</dbReference>
<dbReference type="SUPFAM" id="SSF47819">
    <property type="entry name" value="HRDC-like"/>
    <property type="match status" value="2"/>
</dbReference>
<dbReference type="InterPro" id="IPR012337">
    <property type="entry name" value="RNaseH-like_sf"/>
</dbReference>
<dbReference type="EMBL" id="CP109965">
    <property type="protein sequence ID" value="WAJ71441.1"/>
    <property type="molecule type" value="Genomic_DNA"/>
</dbReference>
<dbReference type="InterPro" id="IPR051086">
    <property type="entry name" value="RNase_D-like"/>
</dbReference>
<keyword evidence="4 6" id="KW-0378">Hydrolase</keyword>
<dbReference type="PANTHER" id="PTHR47649:SF1">
    <property type="entry name" value="RIBONUCLEASE D"/>
    <property type="match status" value="1"/>
</dbReference>
<dbReference type="InterPro" id="IPR002562">
    <property type="entry name" value="3'-5'_exonuclease_dom"/>
</dbReference>
<dbReference type="Proteomes" id="UP001163726">
    <property type="component" value="Chromosome"/>
</dbReference>
<dbReference type="Gene3D" id="1.10.150.80">
    <property type="entry name" value="HRDC domain"/>
    <property type="match status" value="2"/>
</dbReference>
<dbReference type="InterPro" id="IPR010997">
    <property type="entry name" value="HRDC-like_sf"/>
</dbReference>
<reference evidence="8" key="1">
    <citation type="submission" date="2022-10" db="EMBL/GenBank/DDBJ databases">
        <title>Catenovulum adriacola sp. nov. isolated in the Harbour of Susak.</title>
        <authorList>
            <person name="Schoch T."/>
            <person name="Reich S.J."/>
            <person name="Stoeferle S."/>
            <person name="Flaiz M."/>
            <person name="Kazda M."/>
            <person name="Riedel C.U."/>
            <person name="Duerre P."/>
        </authorList>
    </citation>
    <scope>NUCLEOTIDE SEQUENCE</scope>
    <source>
        <strain evidence="8">TS8</strain>
    </source>
</reference>
<dbReference type="PANTHER" id="PTHR47649">
    <property type="entry name" value="RIBONUCLEASE D"/>
    <property type="match status" value="1"/>
</dbReference>
<evidence type="ECO:0000256" key="6">
    <source>
        <dbReference type="HAMAP-Rule" id="MF_01899"/>
    </source>
</evidence>
<comment type="catalytic activity">
    <reaction evidence="6">
        <text>Exonucleolytic cleavage that removes extra residues from the 3'-terminus of tRNA to produce 5'-mononucleotides.</text>
        <dbReference type="EC" id="3.1.13.5"/>
    </reaction>
</comment>
<name>A0ABY7AT26_9ALTE</name>
<gene>
    <name evidence="6 8" type="primary">rnd</name>
    <name evidence="8" type="ORF">OLW01_06490</name>
</gene>
<keyword evidence="3 6" id="KW-0540">Nuclease</keyword>
<dbReference type="SMART" id="SM00474">
    <property type="entry name" value="35EXOc"/>
    <property type="match status" value="1"/>
</dbReference>
<evidence type="ECO:0000256" key="2">
    <source>
        <dbReference type="ARBA" id="ARBA00022694"/>
    </source>
</evidence>
<accession>A0ABY7AT26</accession>
<comment type="similarity">
    <text evidence="6">Belongs to the RNase D family.</text>
</comment>
<comment type="cofactor">
    <cofactor evidence="6">
        <name>a divalent metal cation</name>
        <dbReference type="ChEBI" id="CHEBI:60240"/>
    </cofactor>
</comment>
<organism evidence="8 9">
    <name type="scientific">Catenovulum adriaticum</name>
    <dbReference type="NCBI Taxonomy" id="2984846"/>
    <lineage>
        <taxon>Bacteria</taxon>
        <taxon>Pseudomonadati</taxon>
        <taxon>Pseudomonadota</taxon>
        <taxon>Gammaproteobacteria</taxon>
        <taxon>Alteromonadales</taxon>
        <taxon>Alteromonadaceae</taxon>
        <taxon>Catenovulum</taxon>
    </lineage>
</organism>
<dbReference type="GO" id="GO:0033890">
    <property type="term" value="F:ribonuclease D activity"/>
    <property type="evidence" value="ECO:0007669"/>
    <property type="project" value="UniProtKB-EC"/>
</dbReference>
<dbReference type="CDD" id="cd06142">
    <property type="entry name" value="RNaseD_exo"/>
    <property type="match status" value="1"/>
</dbReference>
<proteinExistence type="inferred from homology"/>
<protein>
    <recommendedName>
        <fullName evidence="6">Ribonuclease D</fullName>
        <shortName evidence="6">RNase D</shortName>
        <ecNumber evidence="6">3.1.13.5</ecNumber>
    </recommendedName>
</protein>
<sequence>MSATIIEHDIQLNELCEHLSRLPYLAIDTEFVRERNFYPDLGLIQIYDDTQVFLIDPLNISDWSKFKALIENPNVVKIIHSCSEDIEVLKVAIDAKPQALYDTQIAESLISGKNAMGLAVLVKKYTQVELEKGHARTNWLKRPLAEEQLNYAADDVLYLIDVYRQQISALDKIKRLDIVFLDVQDIIDKKYKPIVPELAWRDVKSAWQLSRRELAVLAELISWRLHYAMQRNLAVNFVVHERSILLLCQRRPSSYKSLSNIPGIHPLEIKRHGHRLLKCIEKAKAIDEDNCPEKIIRVAELPQYKKMYSRLKSQIQTIADSENLNIEFVASKRTINQYIGYHFNVTQWSQESLPELAKGWRGDLLKTPLDAIISEYKD</sequence>
<evidence type="ECO:0000256" key="1">
    <source>
        <dbReference type="ARBA" id="ARBA00022490"/>
    </source>
</evidence>
<dbReference type="SUPFAM" id="SSF53098">
    <property type="entry name" value="Ribonuclease H-like"/>
    <property type="match status" value="1"/>
</dbReference>
<evidence type="ECO:0000259" key="7">
    <source>
        <dbReference type="PROSITE" id="PS50967"/>
    </source>
</evidence>
<dbReference type="RefSeq" id="WP_268075933.1">
    <property type="nucleotide sequence ID" value="NZ_CP109965.1"/>
</dbReference>
<keyword evidence="5 6" id="KW-0269">Exonuclease</keyword>
<dbReference type="InterPro" id="IPR002121">
    <property type="entry name" value="HRDC_dom"/>
</dbReference>
<dbReference type="HAMAP" id="MF_01899">
    <property type="entry name" value="RNase_D"/>
    <property type="match status" value="1"/>
</dbReference>
<dbReference type="InterPro" id="IPR044876">
    <property type="entry name" value="HRDC_dom_sf"/>
</dbReference>
<dbReference type="NCBIfam" id="TIGR01388">
    <property type="entry name" value="rnd"/>
    <property type="match status" value="1"/>
</dbReference>
<dbReference type="PROSITE" id="PS50967">
    <property type="entry name" value="HRDC"/>
    <property type="match status" value="1"/>
</dbReference>
<keyword evidence="9" id="KW-1185">Reference proteome</keyword>
<comment type="function">
    <text evidence="6">Exonuclease involved in the 3' processing of various precursor tRNAs. Initiates hydrolysis at the 3'-terminus of an RNA molecule and releases 5'-mononucleotides.</text>
</comment>
<dbReference type="Pfam" id="PF21293">
    <property type="entry name" value="RNAseD_HRDC_C"/>
    <property type="match status" value="1"/>
</dbReference>
<dbReference type="Pfam" id="PF01612">
    <property type="entry name" value="DNA_pol_A_exo1"/>
    <property type="match status" value="1"/>
</dbReference>
<dbReference type="EC" id="3.1.13.5" evidence="6"/>
<dbReference type="Gene3D" id="3.30.420.10">
    <property type="entry name" value="Ribonuclease H-like superfamily/Ribonuclease H"/>
    <property type="match status" value="1"/>
</dbReference>
<keyword evidence="1 6" id="KW-0963">Cytoplasm</keyword>
<dbReference type="InterPro" id="IPR036397">
    <property type="entry name" value="RNaseH_sf"/>
</dbReference>
<keyword evidence="2 6" id="KW-0819">tRNA processing</keyword>
<evidence type="ECO:0000256" key="5">
    <source>
        <dbReference type="ARBA" id="ARBA00022839"/>
    </source>
</evidence>
<evidence type="ECO:0000256" key="4">
    <source>
        <dbReference type="ARBA" id="ARBA00022801"/>
    </source>
</evidence>
<evidence type="ECO:0000313" key="8">
    <source>
        <dbReference type="EMBL" id="WAJ71441.1"/>
    </source>
</evidence>
<dbReference type="InterPro" id="IPR048579">
    <property type="entry name" value="RNAseD_HRDC_C"/>
</dbReference>
<evidence type="ECO:0000313" key="9">
    <source>
        <dbReference type="Proteomes" id="UP001163726"/>
    </source>
</evidence>
<feature type="domain" description="HRDC" evidence="7">
    <location>
        <begin position="210"/>
        <end position="290"/>
    </location>
</feature>
<dbReference type="Pfam" id="PF00570">
    <property type="entry name" value="HRDC"/>
    <property type="match status" value="1"/>
</dbReference>
<evidence type="ECO:0000256" key="3">
    <source>
        <dbReference type="ARBA" id="ARBA00022722"/>
    </source>
</evidence>